<evidence type="ECO:0000256" key="2">
    <source>
        <dbReference type="ARBA" id="ARBA00022475"/>
    </source>
</evidence>
<evidence type="ECO:0000256" key="6">
    <source>
        <dbReference type="SAM" id="MobiDB-lite"/>
    </source>
</evidence>
<evidence type="ECO:0000256" key="5">
    <source>
        <dbReference type="ARBA" id="ARBA00023136"/>
    </source>
</evidence>
<feature type="compositionally biased region" description="Basic and acidic residues" evidence="6">
    <location>
        <begin position="437"/>
        <end position="450"/>
    </location>
</feature>
<keyword evidence="2" id="KW-1003">Cell membrane</keyword>
<evidence type="ECO:0000313" key="10">
    <source>
        <dbReference type="Proteomes" id="UP000008229"/>
    </source>
</evidence>
<evidence type="ECO:0000313" key="9">
    <source>
        <dbReference type="EMBL" id="ADB49328.1"/>
    </source>
</evidence>
<organism evidence="9 10">
    <name type="scientific">Conexibacter woesei (strain DSM 14684 / CCUG 47730 / CIP 108061 / JCM 11494 / NBRC 100937 / ID131577)</name>
    <dbReference type="NCBI Taxonomy" id="469383"/>
    <lineage>
        <taxon>Bacteria</taxon>
        <taxon>Bacillati</taxon>
        <taxon>Actinomycetota</taxon>
        <taxon>Thermoleophilia</taxon>
        <taxon>Solirubrobacterales</taxon>
        <taxon>Conexibacteraceae</taxon>
        <taxon>Conexibacter</taxon>
    </lineage>
</organism>
<reference evidence="9 10" key="1">
    <citation type="journal article" date="2010" name="Stand. Genomic Sci.">
        <title>Complete genome sequence of Conexibacter woesei type strain (ID131577).</title>
        <authorList>
            <person name="Pukall R."/>
            <person name="Lapidus A."/>
            <person name="Glavina Del Rio T."/>
            <person name="Copeland A."/>
            <person name="Tice H."/>
            <person name="Cheng J.-F."/>
            <person name="Lucas S."/>
            <person name="Chen F."/>
            <person name="Nolan M."/>
            <person name="Bruce D."/>
            <person name="Goodwin L."/>
            <person name="Pitluck S."/>
            <person name="Mavromatis K."/>
            <person name="Ivanova N."/>
            <person name="Ovchinnikova G."/>
            <person name="Pati A."/>
            <person name="Chen A."/>
            <person name="Palaniappan K."/>
            <person name="Land M."/>
            <person name="Hauser L."/>
            <person name="Chang Y.-J."/>
            <person name="Jeffries C.D."/>
            <person name="Chain P."/>
            <person name="Meincke L."/>
            <person name="Sims D."/>
            <person name="Brettin T."/>
            <person name="Detter J.C."/>
            <person name="Rohde M."/>
            <person name="Goeker M."/>
            <person name="Bristow J."/>
            <person name="Eisen J.A."/>
            <person name="Markowitz V."/>
            <person name="Kyrpides N.C."/>
            <person name="Klenk H.-P."/>
            <person name="Hugenholtz P."/>
        </authorList>
    </citation>
    <scope>NUCLEOTIDE SEQUENCE [LARGE SCALE GENOMIC DNA]</scope>
    <source>
        <strain evidence="10">DSM 14684 / CIP 108061 / JCM 11494 / NBRC 100937 / ID131577</strain>
    </source>
</reference>
<evidence type="ECO:0000256" key="7">
    <source>
        <dbReference type="SAM" id="Phobius"/>
    </source>
</evidence>
<feature type="domain" description="Major facilitator superfamily (MFS) profile" evidence="8">
    <location>
        <begin position="15"/>
        <end position="400"/>
    </location>
</feature>
<dbReference type="InterPro" id="IPR036259">
    <property type="entry name" value="MFS_trans_sf"/>
</dbReference>
<keyword evidence="4 7" id="KW-1133">Transmembrane helix</keyword>
<evidence type="ECO:0000256" key="4">
    <source>
        <dbReference type="ARBA" id="ARBA00022989"/>
    </source>
</evidence>
<feature type="transmembrane region" description="Helical" evidence="7">
    <location>
        <begin position="224"/>
        <end position="246"/>
    </location>
</feature>
<dbReference type="PROSITE" id="PS50850">
    <property type="entry name" value="MFS"/>
    <property type="match status" value="1"/>
</dbReference>
<name>D3FBF9_CONWI</name>
<dbReference type="EMBL" id="CP001854">
    <property type="protein sequence ID" value="ADB49328.1"/>
    <property type="molecule type" value="Genomic_DNA"/>
</dbReference>
<dbReference type="CDD" id="cd06173">
    <property type="entry name" value="MFS_MefA_like"/>
    <property type="match status" value="1"/>
</dbReference>
<feature type="transmembrane region" description="Helical" evidence="7">
    <location>
        <begin position="48"/>
        <end position="71"/>
    </location>
</feature>
<feature type="transmembrane region" description="Helical" evidence="7">
    <location>
        <begin position="173"/>
        <end position="190"/>
    </location>
</feature>
<comment type="subcellular location">
    <subcellularLocation>
        <location evidence="1">Cell membrane</location>
        <topology evidence="1">Multi-pass membrane protein</topology>
    </subcellularLocation>
</comment>
<accession>D3FBF9</accession>
<feature type="transmembrane region" description="Helical" evidence="7">
    <location>
        <begin position="107"/>
        <end position="127"/>
    </location>
</feature>
<keyword evidence="5 7" id="KW-0472">Membrane</keyword>
<dbReference type="GO" id="GO:0005886">
    <property type="term" value="C:plasma membrane"/>
    <property type="evidence" value="ECO:0007669"/>
    <property type="project" value="UniProtKB-SubCell"/>
</dbReference>
<dbReference type="InterPro" id="IPR011701">
    <property type="entry name" value="MFS"/>
</dbReference>
<dbReference type="PANTHER" id="PTHR23513">
    <property type="entry name" value="INTEGRAL MEMBRANE EFFLUX PROTEIN-RELATED"/>
    <property type="match status" value="1"/>
</dbReference>
<protein>
    <submittedName>
        <fullName evidence="9">Major facilitator superfamily MFS_1</fullName>
    </submittedName>
</protein>
<sequence>MSLTTPVRGPLANATYRRLFGAQVIALVGTGLTTVALTLLAYDLAGGNAGAVVGIALALKMVVYVFGAPLITTLTARLPRRQLLVGLDVLRAGTVVAMPFVTEVWQVYVLIVLVNAGSAGFTPTFQATIPDVLTDEPTYTRALSLSRLAYELEGLLSPALAAVILGFMSYDGLFAANGFAFLASAALVLTTRLPARRPAPAADSWSKRLTFGIRRYLATPRLRGLLALNLAVAAASATVVVNTVIYVRDVFGRDAGDVAWALGTSGAGAMIVALALPRLLDRIRDRSVMLAGGGLLVAGLGVTALVDGFGALLAVWFVIGAGLSLVQTPAGRLVNRSGGLDERPALFAAQFSLSHAGWLITYPIAGVLGVTLGLAATAWLLAAIAALAVVAAALLWPARRDAGSAPGVRDRRDAGKADERALVLAQADPDEVRAADLRERGSEEQRDRAAGHVAVLP</sequence>
<feature type="transmembrane region" description="Helical" evidence="7">
    <location>
        <begin position="20"/>
        <end position="42"/>
    </location>
</feature>
<dbReference type="SUPFAM" id="SSF103473">
    <property type="entry name" value="MFS general substrate transporter"/>
    <property type="match status" value="1"/>
</dbReference>
<dbReference type="InterPro" id="IPR020846">
    <property type="entry name" value="MFS_dom"/>
</dbReference>
<dbReference type="OrthoDB" id="4368225at2"/>
<dbReference type="STRING" id="469383.Cwoe_0895"/>
<dbReference type="AlphaFoldDB" id="D3FBF9"/>
<feature type="transmembrane region" description="Helical" evidence="7">
    <location>
        <begin position="312"/>
        <end position="334"/>
    </location>
</feature>
<dbReference type="eggNOG" id="COG2814">
    <property type="taxonomic scope" value="Bacteria"/>
</dbReference>
<dbReference type="PANTHER" id="PTHR23513:SF6">
    <property type="entry name" value="MAJOR FACILITATOR SUPERFAMILY ASSOCIATED DOMAIN-CONTAINING PROTEIN"/>
    <property type="match status" value="1"/>
</dbReference>
<dbReference type="KEGG" id="cwo:Cwoe_0895"/>
<feature type="region of interest" description="Disordered" evidence="6">
    <location>
        <begin position="437"/>
        <end position="457"/>
    </location>
</feature>
<dbReference type="Pfam" id="PF07690">
    <property type="entry name" value="MFS_1"/>
    <property type="match status" value="1"/>
</dbReference>
<dbReference type="Proteomes" id="UP000008229">
    <property type="component" value="Chromosome"/>
</dbReference>
<feature type="transmembrane region" description="Helical" evidence="7">
    <location>
        <begin position="258"/>
        <end position="276"/>
    </location>
</feature>
<evidence type="ECO:0000256" key="3">
    <source>
        <dbReference type="ARBA" id="ARBA00022692"/>
    </source>
</evidence>
<evidence type="ECO:0000256" key="1">
    <source>
        <dbReference type="ARBA" id="ARBA00004651"/>
    </source>
</evidence>
<dbReference type="GO" id="GO:0022857">
    <property type="term" value="F:transmembrane transporter activity"/>
    <property type="evidence" value="ECO:0007669"/>
    <property type="project" value="InterPro"/>
</dbReference>
<reference evidence="10" key="2">
    <citation type="submission" date="2010-01" db="EMBL/GenBank/DDBJ databases">
        <title>The complete genome of Conexibacter woesei DSM 14684.</title>
        <authorList>
            <consortium name="US DOE Joint Genome Institute (JGI-PGF)"/>
            <person name="Lucas S."/>
            <person name="Copeland A."/>
            <person name="Lapidus A."/>
            <person name="Glavina del Rio T."/>
            <person name="Dalin E."/>
            <person name="Tice H."/>
            <person name="Bruce D."/>
            <person name="Goodwin L."/>
            <person name="Pitluck S."/>
            <person name="Kyrpides N."/>
            <person name="Mavromatis K."/>
            <person name="Ivanova N."/>
            <person name="Mikhailova N."/>
            <person name="Chertkov O."/>
            <person name="Brettin T."/>
            <person name="Detter J.C."/>
            <person name="Han C."/>
            <person name="Larimer F."/>
            <person name="Land M."/>
            <person name="Hauser L."/>
            <person name="Markowitz V."/>
            <person name="Cheng J.-F."/>
            <person name="Hugenholtz P."/>
            <person name="Woyke T."/>
            <person name="Wu D."/>
            <person name="Pukall R."/>
            <person name="Steenblock K."/>
            <person name="Schneider S."/>
            <person name="Klenk H.-P."/>
            <person name="Eisen J.A."/>
        </authorList>
    </citation>
    <scope>NUCLEOTIDE SEQUENCE [LARGE SCALE GENOMIC DNA]</scope>
    <source>
        <strain evidence="10">DSM 14684 / CIP 108061 / JCM 11494 / NBRC 100937 / ID131577</strain>
    </source>
</reference>
<gene>
    <name evidence="9" type="ordered locus">Cwoe_0895</name>
</gene>
<keyword evidence="3 7" id="KW-0812">Transmembrane</keyword>
<evidence type="ECO:0000259" key="8">
    <source>
        <dbReference type="PROSITE" id="PS50850"/>
    </source>
</evidence>
<proteinExistence type="predicted"/>
<dbReference type="HOGENOM" id="CLU_034180_7_1_11"/>
<keyword evidence="10" id="KW-1185">Reference proteome</keyword>
<feature type="transmembrane region" description="Helical" evidence="7">
    <location>
        <begin position="346"/>
        <end position="365"/>
    </location>
</feature>
<feature type="transmembrane region" description="Helical" evidence="7">
    <location>
        <begin position="371"/>
        <end position="396"/>
    </location>
</feature>
<dbReference type="Gene3D" id="1.20.1250.20">
    <property type="entry name" value="MFS general substrate transporter like domains"/>
    <property type="match status" value="2"/>
</dbReference>
<feature type="transmembrane region" description="Helical" evidence="7">
    <location>
        <begin position="288"/>
        <end position="306"/>
    </location>
</feature>